<dbReference type="Pfam" id="PF06233">
    <property type="entry name" value="Usg"/>
    <property type="match status" value="1"/>
</dbReference>
<dbReference type="EMBL" id="BMLK01000003">
    <property type="protein sequence ID" value="GGN43825.1"/>
    <property type="molecule type" value="Genomic_DNA"/>
</dbReference>
<keyword evidence="2" id="KW-1185">Reference proteome</keyword>
<dbReference type="InterPro" id="IPR009354">
    <property type="entry name" value="Usg"/>
</dbReference>
<dbReference type="Proteomes" id="UP000605099">
    <property type="component" value="Unassembled WGS sequence"/>
</dbReference>
<name>A0ABQ2JEV7_9SPHN</name>
<sequence length="80" mass="9425">MEGYGFTTVEVHYFLPDHPRLLQLFAFQQYDEAPTFPVLKKFLDYWTREIEGPLHSVRVAHKRLIGPQEWQAVDGIISIH</sequence>
<protein>
    <submittedName>
        <fullName evidence="1">Protein usg</fullName>
    </submittedName>
</protein>
<comment type="caution">
    <text evidence="1">The sequence shown here is derived from an EMBL/GenBank/DDBJ whole genome shotgun (WGS) entry which is preliminary data.</text>
</comment>
<evidence type="ECO:0000313" key="1">
    <source>
        <dbReference type="EMBL" id="GGN43825.1"/>
    </source>
</evidence>
<reference evidence="2" key="1">
    <citation type="journal article" date="2019" name="Int. J. Syst. Evol. Microbiol.">
        <title>The Global Catalogue of Microorganisms (GCM) 10K type strain sequencing project: providing services to taxonomists for standard genome sequencing and annotation.</title>
        <authorList>
            <consortium name="The Broad Institute Genomics Platform"/>
            <consortium name="The Broad Institute Genome Sequencing Center for Infectious Disease"/>
            <person name="Wu L."/>
            <person name="Ma J."/>
        </authorList>
    </citation>
    <scope>NUCLEOTIDE SEQUENCE [LARGE SCALE GENOMIC DNA]</scope>
    <source>
        <strain evidence="2">CGMCC 1.6784</strain>
    </source>
</reference>
<organism evidence="1 2">
    <name type="scientific">Novosphingobium indicum</name>
    <dbReference type="NCBI Taxonomy" id="462949"/>
    <lineage>
        <taxon>Bacteria</taxon>
        <taxon>Pseudomonadati</taxon>
        <taxon>Pseudomonadota</taxon>
        <taxon>Alphaproteobacteria</taxon>
        <taxon>Sphingomonadales</taxon>
        <taxon>Sphingomonadaceae</taxon>
        <taxon>Novosphingobium</taxon>
    </lineage>
</organism>
<evidence type="ECO:0000313" key="2">
    <source>
        <dbReference type="Proteomes" id="UP000605099"/>
    </source>
</evidence>
<gene>
    <name evidence="1" type="ORF">GCM10011349_08360</name>
</gene>
<proteinExistence type="predicted"/>
<accession>A0ABQ2JEV7</accession>